<keyword evidence="3" id="KW-1185">Reference proteome</keyword>
<accession>S9QQ39</accession>
<protein>
    <submittedName>
        <fullName evidence="2">Cytochrome P450</fullName>
    </submittedName>
</protein>
<dbReference type="GO" id="GO:0016705">
    <property type="term" value="F:oxidoreductase activity, acting on paired donors, with incorporation or reduction of molecular oxygen"/>
    <property type="evidence" value="ECO:0007669"/>
    <property type="project" value="InterPro"/>
</dbReference>
<dbReference type="GO" id="GO:0020037">
    <property type="term" value="F:heme binding"/>
    <property type="evidence" value="ECO:0007669"/>
    <property type="project" value="InterPro"/>
</dbReference>
<dbReference type="Proteomes" id="UP000011682">
    <property type="component" value="Unassembled WGS sequence"/>
</dbReference>
<evidence type="ECO:0000313" key="3">
    <source>
        <dbReference type="Proteomes" id="UP000011682"/>
    </source>
</evidence>
<name>S9QQ39_CYSF2</name>
<proteinExistence type="inferred from homology"/>
<evidence type="ECO:0000313" key="2">
    <source>
        <dbReference type="EMBL" id="EPX58708.1"/>
    </source>
</evidence>
<dbReference type="GO" id="GO:0004497">
    <property type="term" value="F:monooxygenase activity"/>
    <property type="evidence" value="ECO:0007669"/>
    <property type="project" value="InterPro"/>
</dbReference>
<dbReference type="AlphaFoldDB" id="S9QQ39"/>
<dbReference type="PANTHER" id="PTHR46696">
    <property type="entry name" value="P450, PUTATIVE (EUROFUNG)-RELATED"/>
    <property type="match status" value="1"/>
</dbReference>
<dbReference type="Gene3D" id="1.10.630.10">
    <property type="entry name" value="Cytochrome P450"/>
    <property type="match status" value="1"/>
</dbReference>
<sequence>MWAVSRHDDVVAVLEDTRRFSSVGLGRSFLPPWLERNPVAASLVMKNPPEHTRLRGLVSRAFSGAALQRLEARVRAIAEEFAEAVVRRREVDFVAAFSLRLPVRVLNLFFGLEPELWPRMRVWADDLLSVPACHPTPERGEGLEAAGGVLVPVVHRARPPEPAGALRPPRRNVKRENGGDRRAVARCTVWIQNCWIMPPSLEFPETEKDELREFRHCLFAPDPLLTVEGGIEPMAEQRRDARPCWHVVCAALTARAALKPQHDSAPPCFPPGMYRPDTENP</sequence>
<comment type="similarity">
    <text evidence="1">Belongs to the cytochrome P450 family.</text>
</comment>
<dbReference type="GO" id="GO:0005506">
    <property type="term" value="F:iron ion binding"/>
    <property type="evidence" value="ECO:0007669"/>
    <property type="project" value="InterPro"/>
</dbReference>
<reference evidence="2" key="1">
    <citation type="submission" date="2013-05" db="EMBL/GenBank/DDBJ databases">
        <title>Genome assembly of Cystobacter fuscus DSM 2262.</title>
        <authorList>
            <person name="Sharma G."/>
            <person name="Khatri I."/>
            <person name="Kaur C."/>
            <person name="Mayilraj S."/>
            <person name="Subramanian S."/>
        </authorList>
    </citation>
    <scope>NUCLEOTIDE SEQUENCE [LARGE SCALE GENOMIC DNA]</scope>
    <source>
        <strain evidence="2">DSM 2262</strain>
    </source>
</reference>
<dbReference type="SUPFAM" id="SSF48264">
    <property type="entry name" value="Cytochrome P450"/>
    <property type="match status" value="1"/>
</dbReference>
<dbReference type="InterPro" id="IPR036396">
    <property type="entry name" value="Cyt_P450_sf"/>
</dbReference>
<evidence type="ECO:0000256" key="1">
    <source>
        <dbReference type="ARBA" id="ARBA00010617"/>
    </source>
</evidence>
<dbReference type="eggNOG" id="COG2124">
    <property type="taxonomic scope" value="Bacteria"/>
</dbReference>
<dbReference type="PANTHER" id="PTHR46696:SF1">
    <property type="entry name" value="CYTOCHROME P450 YJIB-RELATED"/>
    <property type="match status" value="1"/>
</dbReference>
<gene>
    <name evidence="2" type="ORF">D187_003669</name>
</gene>
<dbReference type="EMBL" id="ANAH02000022">
    <property type="protein sequence ID" value="EPX58708.1"/>
    <property type="molecule type" value="Genomic_DNA"/>
</dbReference>
<organism evidence="2 3">
    <name type="scientific">Cystobacter fuscus (strain ATCC 25194 / DSM 2262 / NBRC 100088 / M29)</name>
    <dbReference type="NCBI Taxonomy" id="1242864"/>
    <lineage>
        <taxon>Bacteria</taxon>
        <taxon>Pseudomonadati</taxon>
        <taxon>Myxococcota</taxon>
        <taxon>Myxococcia</taxon>
        <taxon>Myxococcales</taxon>
        <taxon>Cystobacterineae</taxon>
        <taxon>Archangiaceae</taxon>
        <taxon>Cystobacter</taxon>
    </lineage>
</organism>
<comment type="caution">
    <text evidence="2">The sequence shown here is derived from an EMBL/GenBank/DDBJ whole genome shotgun (WGS) entry which is preliminary data.</text>
</comment>